<dbReference type="EMBL" id="JBHRWN010000002">
    <property type="protein sequence ID" value="MFC3477525.1"/>
    <property type="molecule type" value="Genomic_DNA"/>
</dbReference>
<dbReference type="EC" id="2.3.-.-" evidence="2"/>
<dbReference type="AlphaFoldDB" id="A0ABD5NDX9"/>
<dbReference type="Proteomes" id="UP001595660">
    <property type="component" value="Unassembled WGS sequence"/>
</dbReference>
<dbReference type="GO" id="GO:0016746">
    <property type="term" value="F:acyltransferase activity"/>
    <property type="evidence" value="ECO:0007669"/>
    <property type="project" value="UniProtKB-KW"/>
</dbReference>
<accession>A0ABD5NDX9</accession>
<dbReference type="PANTHER" id="PTHR43328">
    <property type="entry name" value="ACETYLTRANSFERASE-RELATED"/>
    <property type="match status" value="1"/>
</dbReference>
<dbReference type="SUPFAM" id="SSF55729">
    <property type="entry name" value="Acyl-CoA N-acyltransferases (Nat)"/>
    <property type="match status" value="1"/>
</dbReference>
<keyword evidence="3" id="KW-1185">Reference proteome</keyword>
<dbReference type="PANTHER" id="PTHR43328:SF1">
    <property type="entry name" value="N-ACETYLTRANSFERASE DOMAIN-CONTAINING PROTEIN"/>
    <property type="match status" value="1"/>
</dbReference>
<dbReference type="PROSITE" id="PS51186">
    <property type="entry name" value="GNAT"/>
    <property type="match status" value="1"/>
</dbReference>
<dbReference type="GeneID" id="69116545"/>
<keyword evidence="2" id="KW-0012">Acyltransferase</keyword>
<reference evidence="2 3" key="1">
    <citation type="journal article" date="2019" name="Int. J. Syst. Evol. Microbiol.">
        <title>The Global Catalogue of Microorganisms (GCM) 10K type strain sequencing project: providing services to taxonomists for standard genome sequencing and annotation.</title>
        <authorList>
            <consortium name="The Broad Institute Genomics Platform"/>
            <consortium name="The Broad Institute Genome Sequencing Center for Infectious Disease"/>
            <person name="Wu L."/>
            <person name="Ma J."/>
        </authorList>
    </citation>
    <scope>NUCLEOTIDE SEQUENCE [LARGE SCALE GENOMIC DNA]</scope>
    <source>
        <strain evidence="2 3">CGMCC 1.12562</strain>
    </source>
</reference>
<dbReference type="InterPro" id="IPR016181">
    <property type="entry name" value="Acyl_CoA_acyltransferase"/>
</dbReference>
<feature type="domain" description="N-acetyltransferase" evidence="1">
    <location>
        <begin position="12"/>
        <end position="169"/>
    </location>
</feature>
<dbReference type="Pfam" id="PF13302">
    <property type="entry name" value="Acetyltransf_3"/>
    <property type="match status" value="1"/>
</dbReference>
<organism evidence="2 3">
    <name type="scientific">Halobacterium litoreum</name>
    <dbReference type="NCBI Taxonomy" id="2039234"/>
    <lineage>
        <taxon>Archaea</taxon>
        <taxon>Methanobacteriati</taxon>
        <taxon>Methanobacteriota</taxon>
        <taxon>Stenosarchaea group</taxon>
        <taxon>Halobacteria</taxon>
        <taxon>Halobacteriales</taxon>
        <taxon>Halobacteriaceae</taxon>
        <taxon>Halobacterium</taxon>
    </lineage>
</organism>
<evidence type="ECO:0000313" key="3">
    <source>
        <dbReference type="Proteomes" id="UP001595660"/>
    </source>
</evidence>
<name>A0ABD5NDX9_9EURY</name>
<dbReference type="Gene3D" id="3.40.630.30">
    <property type="match status" value="1"/>
</dbReference>
<proteinExistence type="predicted"/>
<evidence type="ECO:0000313" key="2">
    <source>
        <dbReference type="EMBL" id="MFC3477525.1"/>
    </source>
</evidence>
<protein>
    <submittedName>
        <fullName evidence="2">GNAT family N-acetyltransferase</fullName>
        <ecNumber evidence="2">2.3.-.-</ecNumber>
    </submittedName>
</protein>
<dbReference type="RefSeq" id="WP_232571350.1">
    <property type="nucleotide sequence ID" value="NZ_CP089466.1"/>
</dbReference>
<sequence length="178" mass="19969">MPGPTFISGDSVDLCAVDEEDVEFLQRTVNSPAVWSNIGARKPLTEKQEREWYEERASADNGSVDFVIAVDGDAVGSVGLEGVDDPNGSVEIGIFVAEEHWGEGYGTEAAELVTDYAFDQHRRHRVVARVFEFNDASAAVWEKLGFELEGTHRDEMYLDGDYHDVRYYGVLEDEWRAE</sequence>
<keyword evidence="2" id="KW-0808">Transferase</keyword>
<comment type="caution">
    <text evidence="2">The sequence shown here is derived from an EMBL/GenBank/DDBJ whole genome shotgun (WGS) entry which is preliminary data.</text>
</comment>
<dbReference type="CDD" id="cd04301">
    <property type="entry name" value="NAT_SF"/>
    <property type="match status" value="1"/>
</dbReference>
<dbReference type="InterPro" id="IPR000182">
    <property type="entry name" value="GNAT_dom"/>
</dbReference>
<gene>
    <name evidence="2" type="ORF">ACFOKC_07285</name>
</gene>
<evidence type="ECO:0000259" key="1">
    <source>
        <dbReference type="PROSITE" id="PS51186"/>
    </source>
</evidence>